<evidence type="ECO:0000313" key="2">
    <source>
        <dbReference type="Proteomes" id="UP001732700"/>
    </source>
</evidence>
<name>A0ACD5VLT9_AVESA</name>
<keyword evidence="2" id="KW-1185">Reference proteome</keyword>
<evidence type="ECO:0000313" key="1">
    <source>
        <dbReference type="EnsemblPlants" id="AVESA.00010b.r2.3CG0467450.1.CDS.1"/>
    </source>
</evidence>
<sequence>MASPRTVAIAFVFLVLVAASAPSSVVGARMMPEDDGRQERVTAGDGETVALKVSTAVARTPSSSLQEALVQRPPLPLPMSPPTMKTSAVFQRRSSRMLGSVPSPGVGH</sequence>
<reference evidence="1" key="1">
    <citation type="submission" date="2021-05" db="EMBL/GenBank/DDBJ databases">
        <authorList>
            <person name="Scholz U."/>
            <person name="Mascher M."/>
            <person name="Fiebig A."/>
        </authorList>
    </citation>
    <scope>NUCLEOTIDE SEQUENCE [LARGE SCALE GENOMIC DNA]</scope>
</reference>
<proteinExistence type="predicted"/>
<protein>
    <submittedName>
        <fullName evidence="1">Uncharacterized protein</fullName>
    </submittedName>
</protein>
<reference evidence="1" key="2">
    <citation type="submission" date="2025-09" db="UniProtKB">
        <authorList>
            <consortium name="EnsemblPlants"/>
        </authorList>
    </citation>
    <scope>IDENTIFICATION</scope>
</reference>
<dbReference type="Proteomes" id="UP001732700">
    <property type="component" value="Chromosome 3C"/>
</dbReference>
<organism evidence="1 2">
    <name type="scientific">Avena sativa</name>
    <name type="common">Oat</name>
    <dbReference type="NCBI Taxonomy" id="4498"/>
    <lineage>
        <taxon>Eukaryota</taxon>
        <taxon>Viridiplantae</taxon>
        <taxon>Streptophyta</taxon>
        <taxon>Embryophyta</taxon>
        <taxon>Tracheophyta</taxon>
        <taxon>Spermatophyta</taxon>
        <taxon>Magnoliopsida</taxon>
        <taxon>Liliopsida</taxon>
        <taxon>Poales</taxon>
        <taxon>Poaceae</taxon>
        <taxon>BOP clade</taxon>
        <taxon>Pooideae</taxon>
        <taxon>Poodae</taxon>
        <taxon>Poeae</taxon>
        <taxon>Poeae Chloroplast Group 1 (Aveneae type)</taxon>
        <taxon>Aveninae</taxon>
        <taxon>Avena</taxon>
    </lineage>
</organism>
<accession>A0ACD5VLT9</accession>
<dbReference type="EnsemblPlants" id="AVESA.00010b.r2.3CG0467450.1">
    <property type="protein sequence ID" value="AVESA.00010b.r2.3CG0467450.1.CDS.1"/>
    <property type="gene ID" value="AVESA.00010b.r2.3CG0467450"/>
</dbReference>